<dbReference type="InterPro" id="IPR036188">
    <property type="entry name" value="FAD/NAD-bd_sf"/>
</dbReference>
<dbReference type="Pfam" id="PF05199">
    <property type="entry name" value="GMC_oxred_C"/>
    <property type="match status" value="1"/>
</dbReference>
<sequence>MLDFQSQAAGLATAVMLLFPSLGSFLPMFLERFDVKIHISQSFLRNLSAPSSVGLLPTPIDLGSTVMIHPASDRPIVISNGGFLAALAQDVLRAPDGVGIPFSDDLQDLNTTHASEIWVKCINRHWQAYVMDTQSNLYHLTNARVNRVIFEGNKTVGVAYIPVCNRVHDGWLVWAVVKVRQYIVLSSDFGEGNMELLEELDINASDLLVVGEEYQDRYATLPVYRVSNESQTLDNFLQGVPEVRREADFAPIRWSYKVTREVARRMNVTYHGSSLFAFCGELTSHHPHLHPDSPAACRNINIKTAKELQPDGLTAGIHMGTSSSPACAALRISPVHESIKYSTEDNKAIDGWISDHVGTTWHSLGTCAMNSREQGGVVDACLNIYTPQNPKCGDLSTRPARRPSSLSASVQLTNTFYGNLGMDTYSSALLVGEKGADLVAEDLGLKLDSLMCLYRTLLFSTATQLVR</sequence>
<comment type="subunit">
    <text evidence="3">Monomer.</text>
</comment>
<dbReference type="Gene3D" id="3.50.50.60">
    <property type="entry name" value="FAD/NAD(P)-binding domain"/>
    <property type="match status" value="2"/>
</dbReference>
<dbReference type="PANTHER" id="PTHR11552">
    <property type="entry name" value="GLUCOSE-METHANOL-CHOLINE GMC OXIDOREDUCTASE"/>
    <property type="match status" value="1"/>
</dbReference>
<organism evidence="5 6">
    <name type="scientific">Macrolepiota fuliginosa MF-IS2</name>
    <dbReference type="NCBI Taxonomy" id="1400762"/>
    <lineage>
        <taxon>Eukaryota</taxon>
        <taxon>Fungi</taxon>
        <taxon>Dikarya</taxon>
        <taxon>Basidiomycota</taxon>
        <taxon>Agaricomycotina</taxon>
        <taxon>Agaricomycetes</taxon>
        <taxon>Agaricomycetidae</taxon>
        <taxon>Agaricales</taxon>
        <taxon>Agaricineae</taxon>
        <taxon>Agaricaceae</taxon>
        <taxon>Macrolepiota</taxon>
    </lineage>
</organism>
<feature type="domain" description="Glucose-methanol-choline oxidoreductase C-terminal" evidence="4">
    <location>
        <begin position="330"/>
        <end position="400"/>
    </location>
</feature>
<evidence type="ECO:0000313" key="6">
    <source>
        <dbReference type="Proteomes" id="UP000807342"/>
    </source>
</evidence>
<evidence type="ECO:0000256" key="2">
    <source>
        <dbReference type="ARBA" id="ARBA00010790"/>
    </source>
</evidence>
<evidence type="ECO:0000259" key="4">
    <source>
        <dbReference type="Pfam" id="PF05199"/>
    </source>
</evidence>
<name>A0A9P6BY85_9AGAR</name>
<reference evidence="5" key="1">
    <citation type="submission" date="2020-11" db="EMBL/GenBank/DDBJ databases">
        <authorList>
            <consortium name="DOE Joint Genome Institute"/>
            <person name="Ahrendt S."/>
            <person name="Riley R."/>
            <person name="Andreopoulos W."/>
            <person name="Labutti K."/>
            <person name="Pangilinan J."/>
            <person name="Ruiz-Duenas F.J."/>
            <person name="Barrasa J.M."/>
            <person name="Sanchez-Garcia M."/>
            <person name="Camarero S."/>
            <person name="Miyauchi S."/>
            <person name="Serrano A."/>
            <person name="Linde D."/>
            <person name="Babiker R."/>
            <person name="Drula E."/>
            <person name="Ayuso-Fernandez I."/>
            <person name="Pacheco R."/>
            <person name="Padilla G."/>
            <person name="Ferreira P."/>
            <person name="Barriuso J."/>
            <person name="Kellner H."/>
            <person name="Castanera R."/>
            <person name="Alfaro M."/>
            <person name="Ramirez L."/>
            <person name="Pisabarro A.G."/>
            <person name="Kuo A."/>
            <person name="Tritt A."/>
            <person name="Lipzen A."/>
            <person name="He G."/>
            <person name="Yan M."/>
            <person name="Ng V."/>
            <person name="Cullen D."/>
            <person name="Martin F."/>
            <person name="Rosso M.-N."/>
            <person name="Henrissat B."/>
            <person name="Hibbett D."/>
            <person name="Martinez A.T."/>
            <person name="Grigoriev I.V."/>
        </authorList>
    </citation>
    <scope>NUCLEOTIDE SEQUENCE</scope>
    <source>
        <strain evidence="5">MF-IS2</strain>
    </source>
</reference>
<proteinExistence type="inferred from homology"/>
<dbReference type="OrthoDB" id="269227at2759"/>
<comment type="similarity">
    <text evidence="2">Belongs to the GMC oxidoreductase family.</text>
</comment>
<evidence type="ECO:0000256" key="3">
    <source>
        <dbReference type="ARBA" id="ARBA00011245"/>
    </source>
</evidence>
<dbReference type="PANTHER" id="PTHR11552:SF78">
    <property type="entry name" value="GLUCOSE-METHANOL-CHOLINE OXIDOREDUCTASE N-TERMINAL DOMAIN-CONTAINING PROTEIN"/>
    <property type="match status" value="1"/>
</dbReference>
<dbReference type="Gene3D" id="3.30.560.10">
    <property type="entry name" value="Glucose Oxidase, domain 3"/>
    <property type="match status" value="1"/>
</dbReference>
<accession>A0A9P6BY85</accession>
<dbReference type="InterPro" id="IPR012132">
    <property type="entry name" value="GMC_OxRdtase"/>
</dbReference>
<dbReference type="SUPFAM" id="SSF51905">
    <property type="entry name" value="FAD/NAD(P)-binding domain"/>
    <property type="match status" value="1"/>
</dbReference>
<dbReference type="Proteomes" id="UP000807342">
    <property type="component" value="Unassembled WGS sequence"/>
</dbReference>
<dbReference type="InterPro" id="IPR007867">
    <property type="entry name" value="GMC_OxRtase_C"/>
</dbReference>
<dbReference type="EMBL" id="MU151636">
    <property type="protein sequence ID" value="KAF9442419.1"/>
    <property type="molecule type" value="Genomic_DNA"/>
</dbReference>
<evidence type="ECO:0000313" key="5">
    <source>
        <dbReference type="EMBL" id="KAF9442419.1"/>
    </source>
</evidence>
<dbReference type="GO" id="GO:0050660">
    <property type="term" value="F:flavin adenine dinucleotide binding"/>
    <property type="evidence" value="ECO:0007669"/>
    <property type="project" value="InterPro"/>
</dbReference>
<comment type="caution">
    <text evidence="5">The sequence shown here is derived from an EMBL/GenBank/DDBJ whole genome shotgun (WGS) entry which is preliminary data.</text>
</comment>
<protein>
    <submittedName>
        <fullName evidence="5">GMC oxidoreductase</fullName>
    </submittedName>
</protein>
<gene>
    <name evidence="5" type="ORF">P691DRAFT_847644</name>
</gene>
<dbReference type="GO" id="GO:0016614">
    <property type="term" value="F:oxidoreductase activity, acting on CH-OH group of donors"/>
    <property type="evidence" value="ECO:0007669"/>
    <property type="project" value="InterPro"/>
</dbReference>
<dbReference type="AlphaFoldDB" id="A0A9P6BY85"/>
<keyword evidence="6" id="KW-1185">Reference proteome</keyword>
<comment type="cofactor">
    <cofactor evidence="1">
        <name>FAD</name>
        <dbReference type="ChEBI" id="CHEBI:57692"/>
    </cofactor>
</comment>
<evidence type="ECO:0000256" key="1">
    <source>
        <dbReference type="ARBA" id="ARBA00001974"/>
    </source>
</evidence>